<sequence>MGKKSRRQGAKVAKQRMPYVVRTFEGLPGEIDWVALREFVPSATATVTLTGSDRVVRVCSLLPGNGPGLVRPDGEIWLGLQVIHNFGDISRDLAHVVQLALELEPGTPVTMSDPGVGERLQDLVDPSSTFDVEVHEGFDYWLEGADTSDRTQALLEAANGSAVPTTKLDAVPGAYWTQMGERRYLRWVQPQQEDRVLDAFARLHVGGHDALGDDIRLIGMFRAHGLLVPVWETPTGAEALEEPAAALAARLEEALADDAPLTTEQRSARNGLANRQITIR</sequence>
<accession>E2S8W5</accession>
<dbReference type="HOGENOM" id="CLU_075039_0_0_11"/>
<dbReference type="Pfam" id="PF19348">
    <property type="entry name" value="DUF5926"/>
    <property type="match status" value="1"/>
</dbReference>
<dbReference type="OrthoDB" id="5512013at2"/>
<dbReference type="STRING" id="585531.HMPREF0063_10473"/>
<reference evidence="2" key="1">
    <citation type="submission" date="2010-08" db="EMBL/GenBank/DDBJ databases">
        <authorList>
            <person name="Muzny D."/>
            <person name="Qin X."/>
            <person name="Buhay C."/>
            <person name="Dugan-Rocha S."/>
            <person name="Ding Y."/>
            <person name="Chen G."/>
            <person name="Hawes A."/>
            <person name="Holder M."/>
            <person name="Jhangiani S."/>
            <person name="Johnson A."/>
            <person name="Khan Z."/>
            <person name="Li Z."/>
            <person name="Liu W."/>
            <person name="Liu X."/>
            <person name="Perez L."/>
            <person name="Shen H."/>
            <person name="Wang Q."/>
            <person name="Watt J."/>
            <person name="Xi L."/>
            <person name="Xin Y."/>
            <person name="Zhou J."/>
            <person name="Deng J."/>
            <person name="Jiang H."/>
            <person name="Liu Y."/>
            <person name="Qu J."/>
            <person name="Song X.-Z."/>
            <person name="Zhang L."/>
            <person name="Villasana D."/>
            <person name="Johnson A."/>
            <person name="Liu J."/>
            <person name="Liyanage D."/>
            <person name="Lorensuhewa L."/>
            <person name="Robinson T."/>
            <person name="Song A."/>
            <person name="Song B.-B."/>
            <person name="Dinh H."/>
            <person name="Thornton R."/>
            <person name="Coyle M."/>
            <person name="Francisco L."/>
            <person name="Jackson L."/>
            <person name="Javaid M."/>
            <person name="Korchina V."/>
            <person name="Kovar C."/>
            <person name="Mata R."/>
            <person name="Mathew T."/>
            <person name="Ngo R."/>
            <person name="Nguyen L."/>
            <person name="Nguyen N."/>
            <person name="Okwuonu G."/>
            <person name="Ongeri F."/>
            <person name="Pham C."/>
            <person name="Simmons D."/>
            <person name="Wilczek-Boney K."/>
            <person name="Hale W."/>
            <person name="Jakkamsetti A."/>
            <person name="Pham P."/>
            <person name="Ruth R."/>
            <person name="San Lucas F."/>
            <person name="Warren J."/>
            <person name="Zhang J."/>
            <person name="Zhao Z."/>
            <person name="Zhou C."/>
            <person name="Zhu D."/>
            <person name="Lee S."/>
            <person name="Bess C."/>
            <person name="Blankenburg K."/>
            <person name="Forbes L."/>
            <person name="Fu Q."/>
            <person name="Gubbala S."/>
            <person name="Hirani K."/>
            <person name="Jayaseelan J.C."/>
            <person name="Lara F."/>
            <person name="Munidasa M."/>
            <person name="Palculict T."/>
            <person name="Patil S."/>
            <person name="Pu L.-L."/>
            <person name="Saada N."/>
            <person name="Tang L."/>
            <person name="Weissenberger G."/>
            <person name="Zhu Y."/>
            <person name="Hemphill L."/>
            <person name="Shang Y."/>
            <person name="Youmans B."/>
            <person name="Ayvaz T."/>
            <person name="Ross M."/>
            <person name="Santibanez J."/>
            <person name="Aqrawi P."/>
            <person name="Gross S."/>
            <person name="Joshi V."/>
            <person name="Fowler G."/>
            <person name="Nazareth L."/>
            <person name="Reid J."/>
            <person name="Worley K."/>
            <person name="Petrosino J."/>
            <person name="Highlander S."/>
            <person name="Gibbs R."/>
        </authorList>
    </citation>
    <scope>NUCLEOTIDE SEQUENCE [LARGE SCALE GENOMIC DNA]</scope>
    <source>
        <strain evidence="2">DSM 15272</strain>
    </source>
</reference>
<organism evidence="2 3">
    <name type="scientific">Aeromicrobium marinum DSM 15272</name>
    <dbReference type="NCBI Taxonomy" id="585531"/>
    <lineage>
        <taxon>Bacteria</taxon>
        <taxon>Bacillati</taxon>
        <taxon>Actinomycetota</taxon>
        <taxon>Actinomycetes</taxon>
        <taxon>Propionibacteriales</taxon>
        <taxon>Nocardioidaceae</taxon>
        <taxon>Aeromicrobium</taxon>
    </lineage>
</organism>
<dbReference type="AlphaFoldDB" id="E2S8W5"/>
<proteinExistence type="predicted"/>
<evidence type="ECO:0000313" key="3">
    <source>
        <dbReference type="Proteomes" id="UP000003111"/>
    </source>
</evidence>
<dbReference type="Proteomes" id="UP000003111">
    <property type="component" value="Unassembled WGS sequence"/>
</dbReference>
<name>E2S8W5_9ACTN</name>
<dbReference type="eggNOG" id="COG3012">
    <property type="taxonomic scope" value="Bacteria"/>
</dbReference>
<comment type="caution">
    <text evidence="2">The sequence shown here is derived from an EMBL/GenBank/DDBJ whole genome shotgun (WGS) entry which is preliminary data.</text>
</comment>
<protein>
    <recommendedName>
        <fullName evidence="1">DUF5926 domain-containing protein</fullName>
    </recommendedName>
</protein>
<keyword evidence="3" id="KW-1185">Reference proteome</keyword>
<gene>
    <name evidence="2" type="ORF">HMPREF0063_10473</name>
</gene>
<dbReference type="EMBL" id="ACLF03000002">
    <property type="protein sequence ID" value="EFQ84620.1"/>
    <property type="molecule type" value="Genomic_DNA"/>
</dbReference>
<evidence type="ECO:0000313" key="2">
    <source>
        <dbReference type="EMBL" id="EFQ84620.1"/>
    </source>
</evidence>
<evidence type="ECO:0000259" key="1">
    <source>
        <dbReference type="Pfam" id="PF19348"/>
    </source>
</evidence>
<dbReference type="RefSeq" id="WP_007079351.1">
    <property type="nucleotide sequence ID" value="NZ_CM001024.1"/>
</dbReference>
<feature type="domain" description="DUF5926" evidence="1">
    <location>
        <begin position="24"/>
        <end position="280"/>
    </location>
</feature>
<dbReference type="InterPro" id="IPR045970">
    <property type="entry name" value="DUF5926"/>
</dbReference>